<dbReference type="AlphaFoldDB" id="A0A433X7G7"/>
<organism evidence="1 2">
    <name type="scientific">Arsenicitalea aurantiaca</name>
    <dbReference type="NCBI Taxonomy" id="1783274"/>
    <lineage>
        <taxon>Bacteria</taxon>
        <taxon>Pseudomonadati</taxon>
        <taxon>Pseudomonadota</taxon>
        <taxon>Alphaproteobacteria</taxon>
        <taxon>Hyphomicrobiales</taxon>
        <taxon>Devosiaceae</taxon>
        <taxon>Arsenicitalea</taxon>
    </lineage>
</organism>
<protein>
    <submittedName>
        <fullName evidence="1">Uncharacterized protein</fullName>
    </submittedName>
</protein>
<evidence type="ECO:0000313" key="2">
    <source>
        <dbReference type="Proteomes" id="UP000281547"/>
    </source>
</evidence>
<accession>A0A433X7G7</accession>
<evidence type="ECO:0000313" key="1">
    <source>
        <dbReference type="EMBL" id="RUT29990.1"/>
    </source>
</evidence>
<proteinExistence type="predicted"/>
<gene>
    <name evidence="1" type="ORF">EMQ25_11665</name>
</gene>
<keyword evidence="2" id="KW-1185">Reference proteome</keyword>
<reference evidence="1 2" key="1">
    <citation type="journal article" date="2016" name="Int. J. Syst. Evol. Microbiol.">
        <title>Arsenicitalea aurantiaca gen. nov., sp. nov., a new member of the family Hyphomicrobiaceae, isolated from high-arsenic sediment.</title>
        <authorList>
            <person name="Mu Y."/>
            <person name="Zhou L."/>
            <person name="Zeng X.C."/>
            <person name="Liu L."/>
            <person name="Pan Y."/>
            <person name="Chen X."/>
            <person name="Wang J."/>
            <person name="Li S."/>
            <person name="Li W.J."/>
            <person name="Wang Y."/>
        </authorList>
    </citation>
    <scope>NUCLEOTIDE SEQUENCE [LARGE SCALE GENOMIC DNA]</scope>
    <source>
        <strain evidence="1 2">42-50</strain>
    </source>
</reference>
<name>A0A433X7G7_9HYPH</name>
<dbReference type="RefSeq" id="WP_127188770.1">
    <property type="nucleotide sequence ID" value="NZ_RZNJ01000004.1"/>
</dbReference>
<dbReference type="Proteomes" id="UP000281547">
    <property type="component" value="Unassembled WGS sequence"/>
</dbReference>
<comment type="caution">
    <text evidence="1">The sequence shown here is derived from an EMBL/GenBank/DDBJ whole genome shotgun (WGS) entry which is preliminary data.</text>
</comment>
<dbReference type="EMBL" id="RZNJ01000004">
    <property type="protein sequence ID" value="RUT29990.1"/>
    <property type="molecule type" value="Genomic_DNA"/>
</dbReference>
<sequence>MNKISTIRNKSLVREITWSARDALSRYNRITSGTTFALSEAVAECYRLVTAGAQLLSLRDHDTVVDYAYFAVEQMELRLHEGPQRPPNVFACGVGCTMMPFIDFAKVNLRLRYPRSTVNVMSQLFEVHSEPYFANDPDVNPNLLTGMFWNLYHLIDDGDTAAIAAAVQAIVSEITSVPAPLDHEQYQIDHAAIADRLADPQIEIVVRMADPAMPSLPDESERIQRLLARRDALLAEKAPAASVERLQMVIEEALEFQKRVEDLRLEFGGSTP</sequence>